<proteinExistence type="predicted"/>
<dbReference type="Gramene" id="OMERI09G05690.3">
    <property type="protein sequence ID" value="OMERI09G05690.3"/>
    <property type="gene ID" value="OMERI09G05690"/>
</dbReference>
<keyword evidence="1" id="KW-1133">Transmembrane helix</keyword>
<organism evidence="2">
    <name type="scientific">Oryza meridionalis</name>
    <dbReference type="NCBI Taxonomy" id="40149"/>
    <lineage>
        <taxon>Eukaryota</taxon>
        <taxon>Viridiplantae</taxon>
        <taxon>Streptophyta</taxon>
        <taxon>Embryophyta</taxon>
        <taxon>Tracheophyta</taxon>
        <taxon>Spermatophyta</taxon>
        <taxon>Magnoliopsida</taxon>
        <taxon>Liliopsida</taxon>
        <taxon>Poales</taxon>
        <taxon>Poaceae</taxon>
        <taxon>BOP clade</taxon>
        <taxon>Oryzoideae</taxon>
        <taxon>Oryzeae</taxon>
        <taxon>Oryzinae</taxon>
        <taxon>Oryza</taxon>
    </lineage>
</organism>
<feature type="transmembrane region" description="Helical" evidence="1">
    <location>
        <begin position="121"/>
        <end position="147"/>
    </location>
</feature>
<dbReference type="Proteomes" id="UP000008021">
    <property type="component" value="Chromosome 9"/>
</dbReference>
<sequence>MAPFQPSLARRFIELAKRFTALICAGQETQQLMTEFSRKNAIVRNCGSSRPDVYPEATGKLKNKQQGWCILLREEDQATVKGWRETLMNKLNQLKPCHLPVAVSSVSVYLSFAWVDKLAVGVLALLLKVPALFAGFCVFLFLCLCLYKTVCFARLSYKAGSMIIDLI</sequence>
<keyword evidence="1" id="KW-0812">Transmembrane</keyword>
<evidence type="ECO:0000313" key="2">
    <source>
        <dbReference type="EnsemblPlants" id="OMERI09G05690.3"/>
    </source>
</evidence>
<name>A0A0E0ERA8_9ORYZ</name>
<dbReference type="AlphaFoldDB" id="A0A0E0ERA8"/>
<accession>A0A0E0ERA8</accession>
<keyword evidence="3" id="KW-1185">Reference proteome</keyword>
<keyword evidence="1" id="KW-0472">Membrane</keyword>
<reference evidence="2" key="1">
    <citation type="submission" date="2015-04" db="UniProtKB">
        <authorList>
            <consortium name="EnsemblPlants"/>
        </authorList>
    </citation>
    <scope>IDENTIFICATION</scope>
</reference>
<reference evidence="2" key="2">
    <citation type="submission" date="2018-05" db="EMBL/GenBank/DDBJ databases">
        <title>OmerRS3 (Oryza meridionalis Reference Sequence Version 3).</title>
        <authorList>
            <person name="Zhang J."/>
            <person name="Kudrna D."/>
            <person name="Lee S."/>
            <person name="Talag J."/>
            <person name="Welchert J."/>
            <person name="Wing R.A."/>
        </authorList>
    </citation>
    <scope>NUCLEOTIDE SEQUENCE [LARGE SCALE GENOMIC DNA]</scope>
    <source>
        <strain evidence="2">cv. OR44</strain>
    </source>
</reference>
<evidence type="ECO:0000256" key="1">
    <source>
        <dbReference type="SAM" id="Phobius"/>
    </source>
</evidence>
<dbReference type="EnsemblPlants" id="OMERI09G05690.3">
    <property type="protein sequence ID" value="OMERI09G05690.3"/>
    <property type="gene ID" value="OMERI09G05690"/>
</dbReference>
<dbReference type="HOGENOM" id="CLU_1597103_0_0_1"/>
<feature type="transmembrane region" description="Helical" evidence="1">
    <location>
        <begin position="97"/>
        <end position="115"/>
    </location>
</feature>
<protein>
    <submittedName>
        <fullName evidence="2">Uncharacterized protein</fullName>
    </submittedName>
</protein>
<evidence type="ECO:0000313" key="3">
    <source>
        <dbReference type="Proteomes" id="UP000008021"/>
    </source>
</evidence>